<evidence type="ECO:0000259" key="2">
    <source>
        <dbReference type="Pfam" id="PF00149"/>
    </source>
</evidence>
<sequence>MKFIHIADVHLGAKPDRGYSWSEERGKDIWESFFHITEECEKEEADLLLIAGDLFHKQPLIRELKEVAYALGKLSRTQVVLIAGNHDYINERSPYLSFAWPDNVHMLSDRDMDSIYLENINTEVYGFSYHAREIREPLYDRITPGCRERINILLAHGGTPDNIPIDRNALIRSGFDYIALGHIHKPEYLSERIAYPGSLEPMDKNETGERGYIRGDIVKEDEKSSSISSSFISSARCQYKKLALMIHPGMTNQEIRDNIREAISAQGKNHIYQFSLTGKRARDMIFDMDSFLNHGNILEVVDGTLPDYDFAALKEENEDNIIGFYIKAIEEGDFTKELGEKALYYGMEALLEAKNYK</sequence>
<dbReference type="InterPro" id="IPR004843">
    <property type="entry name" value="Calcineurin-like_PHP"/>
</dbReference>
<dbReference type="SUPFAM" id="SSF56300">
    <property type="entry name" value="Metallo-dependent phosphatases"/>
    <property type="match status" value="1"/>
</dbReference>
<dbReference type="EMBL" id="AP023368">
    <property type="protein sequence ID" value="BCK01698.1"/>
    <property type="molecule type" value="Genomic_DNA"/>
</dbReference>
<dbReference type="InterPro" id="IPR041796">
    <property type="entry name" value="Mre11_N"/>
</dbReference>
<organism evidence="3 4">
    <name type="scientific">Anaerocolumna chitinilytica</name>
    <dbReference type="NCBI Taxonomy" id="1727145"/>
    <lineage>
        <taxon>Bacteria</taxon>
        <taxon>Bacillati</taxon>
        <taxon>Bacillota</taxon>
        <taxon>Clostridia</taxon>
        <taxon>Lachnospirales</taxon>
        <taxon>Lachnospiraceae</taxon>
        <taxon>Anaerocolumna</taxon>
    </lineage>
</organism>
<evidence type="ECO:0000313" key="3">
    <source>
        <dbReference type="EMBL" id="BCK01698.1"/>
    </source>
</evidence>
<reference evidence="3 4" key="2">
    <citation type="submission" date="2020-08" db="EMBL/GenBank/DDBJ databases">
        <authorList>
            <person name="Ueki A."/>
            <person name="Tonouchi A."/>
        </authorList>
    </citation>
    <scope>NUCLEOTIDE SEQUENCE [LARGE SCALE GENOMIC DNA]</scope>
    <source>
        <strain evidence="3 4">CTTW</strain>
    </source>
</reference>
<dbReference type="CDD" id="cd00840">
    <property type="entry name" value="MPP_Mre11_N"/>
    <property type="match status" value="1"/>
</dbReference>
<dbReference type="GO" id="GO:0016787">
    <property type="term" value="F:hydrolase activity"/>
    <property type="evidence" value="ECO:0007669"/>
    <property type="project" value="UniProtKB-KW"/>
</dbReference>
<dbReference type="PANTHER" id="PTHR30337">
    <property type="entry name" value="COMPONENT OF ATP-DEPENDENT DSDNA EXONUCLEASE"/>
    <property type="match status" value="1"/>
</dbReference>
<dbReference type="Pfam" id="PF00149">
    <property type="entry name" value="Metallophos"/>
    <property type="match status" value="1"/>
</dbReference>
<proteinExistence type="predicted"/>
<reference evidence="3 4" key="1">
    <citation type="submission" date="2020-08" db="EMBL/GenBank/DDBJ databases">
        <title>Draft genome sequencing of an Anaerocolumna strain isolated from anoxic soil subjected to BSD treatment.</title>
        <authorList>
            <person name="Uek A."/>
            <person name="Tonouchi A."/>
        </authorList>
    </citation>
    <scope>NUCLEOTIDE SEQUENCE [LARGE SCALE GENOMIC DNA]</scope>
    <source>
        <strain evidence="3 4">CTTW</strain>
    </source>
</reference>
<dbReference type="Gene3D" id="3.60.21.10">
    <property type="match status" value="1"/>
</dbReference>
<evidence type="ECO:0000313" key="4">
    <source>
        <dbReference type="Proteomes" id="UP000515703"/>
    </source>
</evidence>
<name>A0A7M3SAT0_9FIRM</name>
<keyword evidence="4" id="KW-1185">Reference proteome</keyword>
<dbReference type="Proteomes" id="UP000515703">
    <property type="component" value="Chromosome"/>
</dbReference>
<accession>A0A7M3SAT0</accession>
<evidence type="ECO:0000256" key="1">
    <source>
        <dbReference type="ARBA" id="ARBA00022801"/>
    </source>
</evidence>
<dbReference type="KEGG" id="acht:bsdcttw_47380"/>
<feature type="domain" description="Calcineurin-like phosphoesterase" evidence="2">
    <location>
        <begin position="1"/>
        <end position="186"/>
    </location>
</feature>
<dbReference type="InterPro" id="IPR050535">
    <property type="entry name" value="DNA_Repair-Maintenance_Comp"/>
</dbReference>
<protein>
    <recommendedName>
        <fullName evidence="2">Calcineurin-like phosphoesterase domain-containing protein</fullName>
    </recommendedName>
</protein>
<dbReference type="InterPro" id="IPR029052">
    <property type="entry name" value="Metallo-depent_PP-like"/>
</dbReference>
<gene>
    <name evidence="3" type="ORF">bsdcttw_47380</name>
</gene>
<dbReference type="AlphaFoldDB" id="A0A7M3SAT0"/>
<keyword evidence="1" id="KW-0378">Hydrolase</keyword>